<dbReference type="KEGG" id="palo:E6C60_1566"/>
<proteinExistence type="predicted"/>
<dbReference type="InterPro" id="IPR029051">
    <property type="entry name" value="DUF4352"/>
</dbReference>
<keyword evidence="2" id="KW-0472">Membrane</keyword>
<dbReference type="Proteomes" id="UP000300879">
    <property type="component" value="Chromosome"/>
</dbReference>
<dbReference type="Gene3D" id="2.60.40.1240">
    <property type="match status" value="1"/>
</dbReference>
<sequence length="167" mass="18116">MDENNDVKFTKKDFAVLGYILLGIAIVTVIMTWISNNNTDRTSVPPALPKTYALNETLIDGAFSYKVTGAERDGQLVTVNVRAVNESDEAKTLYTGTMKLRDDSGRTYDYDTDYLAEGTLNPGIEAEGRITFKVPEDASGLQALVNTDVLGAMYGDGAGYTKVNIGL</sequence>
<dbReference type="OrthoDB" id="2627898at2"/>
<evidence type="ECO:0000259" key="3">
    <source>
        <dbReference type="Pfam" id="PF11611"/>
    </source>
</evidence>
<evidence type="ECO:0000313" key="5">
    <source>
        <dbReference type="Proteomes" id="UP000300879"/>
    </source>
</evidence>
<dbReference type="AlphaFoldDB" id="A0A4P8XI71"/>
<keyword evidence="2" id="KW-0812">Transmembrane</keyword>
<dbReference type="Pfam" id="PF11611">
    <property type="entry name" value="DUF4352"/>
    <property type="match status" value="1"/>
</dbReference>
<name>A0A4P8XI71_9BACL</name>
<feature type="domain" description="DUF4352" evidence="3">
    <location>
        <begin position="66"/>
        <end position="149"/>
    </location>
</feature>
<protein>
    <recommendedName>
        <fullName evidence="3">DUF4352 domain-containing protein</fullName>
    </recommendedName>
</protein>
<dbReference type="RefSeq" id="WP_138225333.1">
    <property type="nucleotide sequence ID" value="NZ_CP040396.1"/>
</dbReference>
<accession>A0A4P8XI71</accession>
<evidence type="ECO:0000256" key="1">
    <source>
        <dbReference type="ARBA" id="ARBA00022729"/>
    </source>
</evidence>
<evidence type="ECO:0000256" key="2">
    <source>
        <dbReference type="SAM" id="Phobius"/>
    </source>
</evidence>
<evidence type="ECO:0000313" key="4">
    <source>
        <dbReference type="EMBL" id="QCT02282.1"/>
    </source>
</evidence>
<dbReference type="InterPro" id="IPR029050">
    <property type="entry name" value="Immunoprotect_excell_Ig-like"/>
</dbReference>
<dbReference type="EMBL" id="CP040396">
    <property type="protein sequence ID" value="QCT02282.1"/>
    <property type="molecule type" value="Genomic_DNA"/>
</dbReference>
<keyword evidence="5" id="KW-1185">Reference proteome</keyword>
<organism evidence="4 5">
    <name type="scientific">Paenibacillus algicola</name>
    <dbReference type="NCBI Taxonomy" id="2565926"/>
    <lineage>
        <taxon>Bacteria</taxon>
        <taxon>Bacillati</taxon>
        <taxon>Bacillota</taxon>
        <taxon>Bacilli</taxon>
        <taxon>Bacillales</taxon>
        <taxon>Paenibacillaceae</taxon>
        <taxon>Paenibacillus</taxon>
    </lineage>
</organism>
<feature type="transmembrane region" description="Helical" evidence="2">
    <location>
        <begin position="14"/>
        <end position="34"/>
    </location>
</feature>
<reference evidence="4 5" key="1">
    <citation type="submission" date="2019-05" db="EMBL/GenBank/DDBJ databases">
        <authorList>
            <person name="Chen C."/>
        </authorList>
    </citation>
    <scope>NUCLEOTIDE SEQUENCE [LARGE SCALE GENOMIC DNA]</scope>
    <source>
        <strain evidence="4 5">HB172198</strain>
    </source>
</reference>
<gene>
    <name evidence="4" type="ORF">E6C60_1566</name>
</gene>
<keyword evidence="1" id="KW-0732">Signal</keyword>
<keyword evidence="2" id="KW-1133">Transmembrane helix</keyword>